<dbReference type="RefSeq" id="WP_122630011.1">
    <property type="nucleotide sequence ID" value="NZ_UPPP01000108.1"/>
</dbReference>
<dbReference type="PANTHER" id="PTHR39450:SF1">
    <property type="entry name" value="DUF1667 DOMAIN-CONTAINING PROTEIN"/>
    <property type="match status" value="1"/>
</dbReference>
<gene>
    <name evidence="1" type="ORF">LUCI_4476</name>
</gene>
<proteinExistence type="predicted"/>
<name>A0A498REE3_9FIRM</name>
<dbReference type="Gene3D" id="3.10.530.10">
    <property type="entry name" value="CPE0013-like"/>
    <property type="match status" value="1"/>
</dbReference>
<accession>A0A498REE3</accession>
<evidence type="ECO:0000313" key="1">
    <source>
        <dbReference type="EMBL" id="VBB09190.1"/>
    </source>
</evidence>
<keyword evidence="2" id="KW-1185">Reference proteome</keyword>
<protein>
    <recommendedName>
        <fullName evidence="3">Molybdopterin oxidoreductase</fullName>
    </recommendedName>
</protein>
<dbReference type="InterPro" id="IPR012460">
    <property type="entry name" value="DUF1667"/>
</dbReference>
<reference evidence="1 2" key="1">
    <citation type="submission" date="2018-06" db="EMBL/GenBank/DDBJ databases">
        <authorList>
            <person name="Strepis N."/>
        </authorList>
    </citation>
    <scope>NUCLEOTIDE SEQUENCE [LARGE SCALE GENOMIC DNA]</scope>
    <source>
        <strain evidence="1">LUCI</strain>
    </source>
</reference>
<dbReference type="OrthoDB" id="9811531at2"/>
<sequence>MSQSERAINCIVCPMSCEGKVIIANEQIQDIIGFACQRGVNYAREEITSPKRTLTTTVKIANGELHLLPVISKPALPKDKVMAVARCLAAVEVAAPVSQGDVIYSNILNLGVDIVATRDVARQ</sequence>
<dbReference type="Proteomes" id="UP000277811">
    <property type="component" value="Unassembled WGS sequence"/>
</dbReference>
<dbReference type="AlphaFoldDB" id="A0A498REE3"/>
<organism evidence="1 2">
    <name type="scientific">Lucifera butyrica</name>
    <dbReference type="NCBI Taxonomy" id="1351585"/>
    <lineage>
        <taxon>Bacteria</taxon>
        <taxon>Bacillati</taxon>
        <taxon>Bacillota</taxon>
        <taxon>Negativicutes</taxon>
        <taxon>Veillonellales</taxon>
        <taxon>Veillonellaceae</taxon>
        <taxon>Lucifera</taxon>
    </lineage>
</organism>
<dbReference type="EMBL" id="UPPP01000108">
    <property type="protein sequence ID" value="VBB09190.1"/>
    <property type="molecule type" value="Genomic_DNA"/>
</dbReference>
<dbReference type="Pfam" id="PF07892">
    <property type="entry name" value="DUF1667"/>
    <property type="match status" value="1"/>
</dbReference>
<dbReference type="PANTHER" id="PTHR39450">
    <property type="entry name" value="MOLYBDOPTERIN OXIDOREDUCTASE, 4FE-4S CLUSTER-BINDING SUBUNIT"/>
    <property type="match status" value="1"/>
</dbReference>
<dbReference type="InterPro" id="IPR036593">
    <property type="entry name" value="CPE0013-like_sf"/>
</dbReference>
<evidence type="ECO:0008006" key="3">
    <source>
        <dbReference type="Google" id="ProtNLM"/>
    </source>
</evidence>
<dbReference type="SUPFAM" id="SSF160148">
    <property type="entry name" value="CPE0013-like"/>
    <property type="match status" value="1"/>
</dbReference>
<evidence type="ECO:0000313" key="2">
    <source>
        <dbReference type="Proteomes" id="UP000277811"/>
    </source>
</evidence>